<accession>A0A0M3T9X5</accession>
<dbReference type="InterPro" id="IPR005939">
    <property type="entry name" value="BLH_phosphatase-like"/>
</dbReference>
<dbReference type="GO" id="GO:0016787">
    <property type="term" value="F:hydrolase activity"/>
    <property type="evidence" value="ECO:0007669"/>
    <property type="project" value="InterPro"/>
</dbReference>
<evidence type="ECO:0000313" key="3">
    <source>
        <dbReference type="Proteomes" id="UP000057938"/>
    </source>
</evidence>
<dbReference type="KEGG" id="aep:AMC99_00769"/>
<dbReference type="OrthoDB" id="9805710at2"/>
<dbReference type="Gene3D" id="3.90.190.10">
    <property type="entry name" value="Protein tyrosine phosphatase superfamily"/>
    <property type="match status" value="1"/>
</dbReference>
<dbReference type="NCBIfam" id="TIGR01244">
    <property type="entry name" value="TIGR01244 family sulfur transferase"/>
    <property type="match status" value="1"/>
</dbReference>
<feature type="domain" description="Beta-lactamase hydrolase-like protein phosphatase-like" evidence="1">
    <location>
        <begin position="3"/>
        <end position="108"/>
    </location>
</feature>
<dbReference type="AlphaFoldDB" id="A0A0M3T9X5"/>
<dbReference type="Proteomes" id="UP000057938">
    <property type="component" value="Chromosome"/>
</dbReference>
<dbReference type="InterPro" id="IPR029021">
    <property type="entry name" value="Prot-tyrosine_phosphatase-like"/>
</dbReference>
<protein>
    <submittedName>
        <fullName evidence="2">Sulfide-quinone reductase</fullName>
    </submittedName>
</protein>
<dbReference type="STRING" id="361183.AMC99_00769"/>
<dbReference type="EMBL" id="CP012669">
    <property type="protein sequence ID" value="ALE16072.1"/>
    <property type="molecule type" value="Genomic_DNA"/>
</dbReference>
<evidence type="ECO:0000313" key="2">
    <source>
        <dbReference type="EMBL" id="ALE16072.1"/>
    </source>
</evidence>
<dbReference type="SUPFAM" id="SSF52799">
    <property type="entry name" value="(Phosphotyrosine protein) phosphatases II"/>
    <property type="match status" value="1"/>
</dbReference>
<gene>
    <name evidence="2" type="ORF">AMC99_00769</name>
</gene>
<keyword evidence="3" id="KW-1185">Reference proteome</keyword>
<proteinExistence type="predicted"/>
<dbReference type="Pfam" id="PF04273">
    <property type="entry name" value="BLH_phosphatase"/>
    <property type="match status" value="1"/>
</dbReference>
<reference evidence="2 3" key="1">
    <citation type="submission" date="2015-09" db="EMBL/GenBank/DDBJ databases">
        <title>Complete genome sequence of a benzo[a]pyrene-degrading bacterium Altererythrobacter epoxidivorans CGMCC 1.7731T.</title>
        <authorList>
            <person name="Li Z."/>
            <person name="Cheng H."/>
            <person name="Huo Y."/>
            <person name="Xu X."/>
        </authorList>
    </citation>
    <scope>NUCLEOTIDE SEQUENCE [LARGE SCALE GENOMIC DNA]</scope>
    <source>
        <strain evidence="2 3">CGMCC 1.7731</strain>
    </source>
</reference>
<sequence>MDRKTISEKLSVSGQIRPADVAALGEAGVKTIICNRPDGESPDQPCADEIRAEAEKHGIAFHHNPITPDNVSPEAVAEQGKILRDCGGEAFAYCGSGKRATVLWALSNPEGKSEDERLKCAAAAGYDLEPLRHRL</sequence>
<dbReference type="RefSeq" id="WP_061922957.1">
    <property type="nucleotide sequence ID" value="NZ_CP012669.1"/>
</dbReference>
<evidence type="ECO:0000259" key="1">
    <source>
        <dbReference type="Pfam" id="PF04273"/>
    </source>
</evidence>
<dbReference type="PATRIC" id="fig|361183.4.peg.751"/>
<dbReference type="CDD" id="cd14503">
    <property type="entry name" value="PTP-bact"/>
    <property type="match status" value="1"/>
</dbReference>
<name>A0A0M3T9X5_9SPHN</name>
<organism evidence="2 3">
    <name type="scientific">Altererythrobacter epoxidivorans</name>
    <dbReference type="NCBI Taxonomy" id="361183"/>
    <lineage>
        <taxon>Bacteria</taxon>
        <taxon>Pseudomonadati</taxon>
        <taxon>Pseudomonadota</taxon>
        <taxon>Alphaproteobacteria</taxon>
        <taxon>Sphingomonadales</taxon>
        <taxon>Erythrobacteraceae</taxon>
        <taxon>Altererythrobacter</taxon>
    </lineage>
</organism>